<proteinExistence type="predicted"/>
<dbReference type="EMBL" id="JMCC02000111">
    <property type="protein sequence ID" value="KIG12998.1"/>
    <property type="molecule type" value="Genomic_DNA"/>
</dbReference>
<organism evidence="1 2">
    <name type="scientific">Enhygromyxa salina</name>
    <dbReference type="NCBI Taxonomy" id="215803"/>
    <lineage>
        <taxon>Bacteria</taxon>
        <taxon>Pseudomonadati</taxon>
        <taxon>Myxococcota</taxon>
        <taxon>Polyangia</taxon>
        <taxon>Nannocystales</taxon>
        <taxon>Nannocystaceae</taxon>
        <taxon>Enhygromyxa</taxon>
    </lineage>
</organism>
<accession>A0A0C1ZPM8</accession>
<dbReference type="Proteomes" id="UP000031599">
    <property type="component" value="Unassembled WGS sequence"/>
</dbReference>
<dbReference type="AlphaFoldDB" id="A0A0C1ZPM8"/>
<sequence>MERKIEFIILGASILCAACSDETTGPDAAAFEELCGVEEPVRVLPLELDHANVSFQTSVVGGRYLVQLRTQPSAHNYATQVWSVGRCGEDPVKLYDGPDATVWVYEQQPAVPYIVVNDHIVAHDLAGVAPPNPVFQTSGLWASPSDHGLVSILGDGDVGTLALQRWPNDPLTQVAELVVLVDEVKTHVSPNASPPPNVFEVFHANNDEVFALTVADELVVVDLATLAVTTLAQDVREFDVGPSGRWLLWQSTEITNDDPDWHEGPVFMLDRESGESILLDETALRYQVQSALTLEPLDVFCYQRSLASGYGRRCVQLSTLESYDALGAFNNPLAFMTVANDTDAVIKFGTTLTVVNSSTGEATVLHEGAKADLRIDAEHVNILRKDTGELIQTTYSGQTRVLAEYATREYQIGSDGRVVTPVAVNNDDIGQLVIIDPDTLDASYIAERVHERSLALHEDDDGGLITSYAIVDSDPERAGVWVAKPAK</sequence>
<gene>
    <name evidence="1" type="ORF">DB30_00832</name>
</gene>
<reference evidence="1 2" key="1">
    <citation type="submission" date="2014-12" db="EMBL/GenBank/DDBJ databases">
        <title>Genome assembly of Enhygromyxa salina DSM 15201.</title>
        <authorList>
            <person name="Sharma G."/>
            <person name="Subramanian S."/>
        </authorList>
    </citation>
    <scope>NUCLEOTIDE SEQUENCE [LARGE SCALE GENOMIC DNA]</scope>
    <source>
        <strain evidence="1 2">DSM 15201</strain>
    </source>
</reference>
<dbReference type="RefSeq" id="WP_052556617.1">
    <property type="nucleotide sequence ID" value="NZ_JMCC02000111.1"/>
</dbReference>
<name>A0A0C1ZPM8_9BACT</name>
<comment type="caution">
    <text evidence="1">The sequence shown here is derived from an EMBL/GenBank/DDBJ whole genome shotgun (WGS) entry which is preliminary data.</text>
</comment>
<evidence type="ECO:0000313" key="1">
    <source>
        <dbReference type="EMBL" id="KIG12998.1"/>
    </source>
</evidence>
<evidence type="ECO:0000313" key="2">
    <source>
        <dbReference type="Proteomes" id="UP000031599"/>
    </source>
</evidence>
<protein>
    <submittedName>
        <fullName evidence="1">Uncharacterized protein</fullName>
    </submittedName>
</protein>